<keyword evidence="3" id="KW-1185">Reference proteome</keyword>
<sequence>MQRLIATSVDYRLLNIIIERFNIPLPATLNVIILDCFVDVVIVVVAVFAASAFAGLGSCSDRYMIEPSHDRRTASSN</sequence>
<proteinExistence type="predicted"/>
<evidence type="ECO:0000313" key="2">
    <source>
        <dbReference type="EMBL" id="CAI9729654.1"/>
    </source>
</evidence>
<accession>A0AA36B8R2</accession>
<gene>
    <name evidence="2" type="ORF">OCTVUL_1B026527</name>
</gene>
<dbReference type="Proteomes" id="UP001162480">
    <property type="component" value="Chromosome 11"/>
</dbReference>
<reference evidence="2" key="1">
    <citation type="submission" date="2023-08" db="EMBL/GenBank/DDBJ databases">
        <authorList>
            <person name="Alioto T."/>
            <person name="Alioto T."/>
            <person name="Gomez Garrido J."/>
        </authorList>
    </citation>
    <scope>NUCLEOTIDE SEQUENCE</scope>
</reference>
<dbReference type="EMBL" id="OX597824">
    <property type="protein sequence ID" value="CAI9729654.1"/>
    <property type="molecule type" value="Genomic_DNA"/>
</dbReference>
<evidence type="ECO:0000256" key="1">
    <source>
        <dbReference type="SAM" id="Phobius"/>
    </source>
</evidence>
<dbReference type="AlphaFoldDB" id="A0AA36B8R2"/>
<protein>
    <submittedName>
        <fullName evidence="2">Uncharacterized protein</fullName>
    </submittedName>
</protein>
<evidence type="ECO:0000313" key="3">
    <source>
        <dbReference type="Proteomes" id="UP001162480"/>
    </source>
</evidence>
<keyword evidence="1" id="KW-1133">Transmembrane helix</keyword>
<name>A0AA36B8R2_OCTVU</name>
<organism evidence="2 3">
    <name type="scientific">Octopus vulgaris</name>
    <name type="common">Common octopus</name>
    <dbReference type="NCBI Taxonomy" id="6645"/>
    <lineage>
        <taxon>Eukaryota</taxon>
        <taxon>Metazoa</taxon>
        <taxon>Spiralia</taxon>
        <taxon>Lophotrochozoa</taxon>
        <taxon>Mollusca</taxon>
        <taxon>Cephalopoda</taxon>
        <taxon>Coleoidea</taxon>
        <taxon>Octopodiformes</taxon>
        <taxon>Octopoda</taxon>
        <taxon>Incirrata</taxon>
        <taxon>Octopodidae</taxon>
        <taxon>Octopus</taxon>
    </lineage>
</organism>
<keyword evidence="1" id="KW-0472">Membrane</keyword>
<keyword evidence="1" id="KW-0812">Transmembrane</keyword>
<feature type="transmembrane region" description="Helical" evidence="1">
    <location>
        <begin position="31"/>
        <end position="56"/>
    </location>
</feature>